<keyword evidence="4 7" id="KW-0808">Transferase</keyword>
<gene>
    <name evidence="7" type="primary">rsmA</name>
    <name evidence="7" type="synonym">ksgA</name>
    <name evidence="10" type="ordered locus">Dred_0077</name>
</gene>
<keyword evidence="11" id="KW-1185">Reference proteome</keyword>
<dbReference type="Pfam" id="PF00398">
    <property type="entry name" value="RrnaAD"/>
    <property type="match status" value="1"/>
</dbReference>
<dbReference type="Gene3D" id="1.10.8.100">
    <property type="entry name" value="Ribosomal RNA adenine dimethylase-like, domain 2"/>
    <property type="match status" value="1"/>
</dbReference>
<dbReference type="EMBL" id="CP000612">
    <property type="protein sequence ID" value="ABO48627.1"/>
    <property type="molecule type" value="Genomic_DNA"/>
</dbReference>
<keyword evidence="5 7" id="KW-0949">S-adenosyl-L-methionine</keyword>
<feature type="binding site" evidence="7 8">
    <location>
        <position position="55"/>
    </location>
    <ligand>
        <name>S-adenosyl-L-methionine</name>
        <dbReference type="ChEBI" id="CHEBI:59789"/>
    </ligand>
</feature>
<evidence type="ECO:0000256" key="6">
    <source>
        <dbReference type="ARBA" id="ARBA00022884"/>
    </source>
</evidence>
<dbReference type="GO" id="GO:0003723">
    <property type="term" value="F:RNA binding"/>
    <property type="evidence" value="ECO:0007669"/>
    <property type="project" value="UniProtKB-UniRule"/>
</dbReference>
<feature type="binding site" evidence="7 8">
    <location>
        <position position="101"/>
    </location>
    <ligand>
        <name>S-adenosyl-L-methionine</name>
        <dbReference type="ChEBI" id="CHEBI:59789"/>
    </ligand>
</feature>
<sequence length="293" mass="32489">MRELTSPSVVKDIINTYGFRVRKALGQNFLMDANIIDKIVNAAELTPGDLVFEIGPGLGVLTQRLARSAGKVIAVEIDKNLLPILTETLTDFDNAQVVHADALKVDFDRLAAEHTEGGFGKGAKSFKLVANLPYYITTPILMHLLTSGFNFDCLVVMMQKEVAERLQASPGGKDYGSLSIAVQYYTVPEIVTRVPKTVFFPAPDVESAVIQLTRRKRPPVTLESEEVFFKVVRAAFGQRRKTLLNSLTGSGLAEKETWIKILEEAAIDPTRRGETLTIEDFANLANTYHRYQE</sequence>
<dbReference type="AlphaFoldDB" id="A4J0M4"/>
<evidence type="ECO:0000313" key="11">
    <source>
        <dbReference type="Proteomes" id="UP000001556"/>
    </source>
</evidence>
<evidence type="ECO:0000256" key="1">
    <source>
        <dbReference type="ARBA" id="ARBA00022490"/>
    </source>
</evidence>
<dbReference type="InterPro" id="IPR023165">
    <property type="entry name" value="rRNA_Ade_diMease-like_C"/>
</dbReference>
<evidence type="ECO:0000259" key="9">
    <source>
        <dbReference type="SMART" id="SM00650"/>
    </source>
</evidence>
<dbReference type="NCBIfam" id="TIGR00755">
    <property type="entry name" value="ksgA"/>
    <property type="match status" value="1"/>
</dbReference>
<evidence type="ECO:0000313" key="10">
    <source>
        <dbReference type="EMBL" id="ABO48627.1"/>
    </source>
</evidence>
<evidence type="ECO:0000256" key="2">
    <source>
        <dbReference type="ARBA" id="ARBA00022552"/>
    </source>
</evidence>
<dbReference type="EC" id="2.1.1.182" evidence="7"/>
<comment type="subcellular location">
    <subcellularLocation>
        <location evidence="7">Cytoplasm</location>
    </subcellularLocation>
</comment>
<dbReference type="SUPFAM" id="SSF53335">
    <property type="entry name" value="S-adenosyl-L-methionine-dependent methyltransferases"/>
    <property type="match status" value="1"/>
</dbReference>
<dbReference type="FunFam" id="1.10.8.100:FF:000001">
    <property type="entry name" value="Ribosomal RNA small subunit methyltransferase A"/>
    <property type="match status" value="1"/>
</dbReference>
<organism evidence="10 11">
    <name type="scientific">Desulforamulus reducens (strain ATCC BAA-1160 / DSM 100696 / MI-1)</name>
    <name type="common">Desulfotomaculum reducens</name>
    <dbReference type="NCBI Taxonomy" id="349161"/>
    <lineage>
        <taxon>Bacteria</taxon>
        <taxon>Bacillati</taxon>
        <taxon>Bacillota</taxon>
        <taxon>Clostridia</taxon>
        <taxon>Eubacteriales</taxon>
        <taxon>Peptococcaceae</taxon>
        <taxon>Desulforamulus</taxon>
    </lineage>
</organism>
<dbReference type="KEGG" id="drm:Dred_0077"/>
<dbReference type="eggNOG" id="COG0030">
    <property type="taxonomic scope" value="Bacteria"/>
</dbReference>
<dbReference type="InterPro" id="IPR001737">
    <property type="entry name" value="KsgA/Erm"/>
</dbReference>
<evidence type="ECO:0000256" key="7">
    <source>
        <dbReference type="HAMAP-Rule" id="MF_00607"/>
    </source>
</evidence>
<dbReference type="RefSeq" id="WP_011876471.1">
    <property type="nucleotide sequence ID" value="NC_009253.1"/>
</dbReference>
<keyword evidence="6 7" id="KW-0694">RNA-binding</keyword>
<dbReference type="GO" id="GO:0005737">
    <property type="term" value="C:cytoplasm"/>
    <property type="evidence" value="ECO:0007669"/>
    <property type="project" value="UniProtKB-SubCell"/>
</dbReference>
<feature type="binding site" evidence="7 8">
    <location>
        <position position="30"/>
    </location>
    <ligand>
        <name>S-adenosyl-L-methionine</name>
        <dbReference type="ChEBI" id="CHEBI:59789"/>
    </ligand>
</feature>
<reference evidence="10 11" key="1">
    <citation type="submission" date="2007-03" db="EMBL/GenBank/DDBJ databases">
        <title>Complete sequence of Desulfotomaculum reducens MI-1.</title>
        <authorList>
            <consortium name="US DOE Joint Genome Institute"/>
            <person name="Copeland A."/>
            <person name="Lucas S."/>
            <person name="Lapidus A."/>
            <person name="Barry K."/>
            <person name="Detter J.C."/>
            <person name="Glavina del Rio T."/>
            <person name="Hammon N."/>
            <person name="Israni S."/>
            <person name="Dalin E."/>
            <person name="Tice H."/>
            <person name="Pitluck S."/>
            <person name="Sims D."/>
            <person name="Brettin T."/>
            <person name="Bruce D."/>
            <person name="Han C."/>
            <person name="Tapia R."/>
            <person name="Schmutz J."/>
            <person name="Larimer F."/>
            <person name="Land M."/>
            <person name="Hauser L."/>
            <person name="Kyrpides N."/>
            <person name="Kim E."/>
            <person name="Tebo B.M."/>
            <person name="Richardson P."/>
        </authorList>
    </citation>
    <scope>NUCLEOTIDE SEQUENCE [LARGE SCALE GENOMIC DNA]</scope>
    <source>
        <strain evidence="10 11">MI-1</strain>
    </source>
</reference>
<protein>
    <recommendedName>
        <fullName evidence="7">Ribosomal RNA small subunit methyltransferase A</fullName>
        <ecNumber evidence="7">2.1.1.182</ecNumber>
    </recommendedName>
    <alternativeName>
        <fullName evidence="7">16S rRNA (adenine(1518)-N(6)/adenine(1519)-N(6))-dimethyltransferase</fullName>
    </alternativeName>
    <alternativeName>
        <fullName evidence="7">16S rRNA dimethyladenosine transferase</fullName>
    </alternativeName>
    <alternativeName>
        <fullName evidence="7">16S rRNA dimethylase</fullName>
    </alternativeName>
    <alternativeName>
        <fullName evidence="7">S-adenosylmethionine-6-N', N'-adenosyl(rRNA) dimethyltransferase</fullName>
    </alternativeName>
</protein>
<dbReference type="OrthoDB" id="9814755at2"/>
<feature type="binding site" evidence="7 8">
    <location>
        <position position="28"/>
    </location>
    <ligand>
        <name>S-adenosyl-L-methionine</name>
        <dbReference type="ChEBI" id="CHEBI:59789"/>
    </ligand>
</feature>
<comment type="catalytic activity">
    <reaction evidence="7">
        <text>adenosine(1518)/adenosine(1519) in 16S rRNA + 4 S-adenosyl-L-methionine = N(6)-dimethyladenosine(1518)/N(6)-dimethyladenosine(1519) in 16S rRNA + 4 S-adenosyl-L-homocysteine + 4 H(+)</text>
        <dbReference type="Rhea" id="RHEA:19609"/>
        <dbReference type="Rhea" id="RHEA-COMP:10232"/>
        <dbReference type="Rhea" id="RHEA-COMP:10233"/>
        <dbReference type="ChEBI" id="CHEBI:15378"/>
        <dbReference type="ChEBI" id="CHEBI:57856"/>
        <dbReference type="ChEBI" id="CHEBI:59789"/>
        <dbReference type="ChEBI" id="CHEBI:74411"/>
        <dbReference type="ChEBI" id="CHEBI:74493"/>
        <dbReference type="EC" id="2.1.1.182"/>
    </reaction>
</comment>
<dbReference type="InterPro" id="IPR020596">
    <property type="entry name" value="rRNA_Ade_Mease_Trfase_CS"/>
</dbReference>
<evidence type="ECO:0000256" key="5">
    <source>
        <dbReference type="ARBA" id="ARBA00022691"/>
    </source>
</evidence>
<dbReference type="PANTHER" id="PTHR11727">
    <property type="entry name" value="DIMETHYLADENOSINE TRANSFERASE"/>
    <property type="match status" value="1"/>
</dbReference>
<evidence type="ECO:0000256" key="4">
    <source>
        <dbReference type="ARBA" id="ARBA00022679"/>
    </source>
</evidence>
<evidence type="ECO:0000256" key="3">
    <source>
        <dbReference type="ARBA" id="ARBA00022603"/>
    </source>
</evidence>
<dbReference type="FunFam" id="3.40.50.150:FF:000023">
    <property type="entry name" value="Ribosomal RNA small subunit methyltransferase A"/>
    <property type="match status" value="1"/>
</dbReference>
<feature type="domain" description="Ribosomal RNA adenine methylase transferase N-terminal" evidence="9">
    <location>
        <begin position="35"/>
        <end position="216"/>
    </location>
</feature>
<dbReference type="STRING" id="349161.Dred_0077"/>
<dbReference type="HAMAP" id="MF_00607">
    <property type="entry name" value="16SrRNA_methyltr_A"/>
    <property type="match status" value="1"/>
</dbReference>
<keyword evidence="1 7" id="KW-0963">Cytoplasm</keyword>
<dbReference type="HOGENOM" id="CLU_041220_0_0_9"/>
<comment type="similarity">
    <text evidence="7">Belongs to the class I-like SAM-binding methyltransferase superfamily. rRNA adenine N(6)-methyltransferase family. RsmA subfamily.</text>
</comment>
<dbReference type="InterPro" id="IPR011530">
    <property type="entry name" value="rRNA_adenine_dimethylase"/>
</dbReference>
<name>A4J0M4_DESRM</name>
<dbReference type="InterPro" id="IPR029063">
    <property type="entry name" value="SAM-dependent_MTases_sf"/>
</dbReference>
<dbReference type="Gene3D" id="3.40.50.150">
    <property type="entry name" value="Vaccinia Virus protein VP39"/>
    <property type="match status" value="1"/>
</dbReference>
<dbReference type="PROSITE" id="PS51689">
    <property type="entry name" value="SAM_RNA_A_N6_MT"/>
    <property type="match status" value="1"/>
</dbReference>
<dbReference type="SMART" id="SM00650">
    <property type="entry name" value="rADc"/>
    <property type="match status" value="1"/>
</dbReference>
<keyword evidence="2 7" id="KW-0698">rRNA processing</keyword>
<accession>A4J0M4</accession>
<dbReference type="PROSITE" id="PS01131">
    <property type="entry name" value="RRNA_A_DIMETH"/>
    <property type="match status" value="1"/>
</dbReference>
<comment type="function">
    <text evidence="7">Specifically dimethylates two adjacent adenosines (A1518 and A1519) in the loop of a conserved hairpin near the 3'-end of 16S rRNA in the 30S particle. May play a critical role in biogenesis of 30S subunits.</text>
</comment>
<feature type="binding site" evidence="7 8">
    <location>
        <position position="76"/>
    </location>
    <ligand>
        <name>S-adenosyl-L-methionine</name>
        <dbReference type="ChEBI" id="CHEBI:59789"/>
    </ligand>
</feature>
<proteinExistence type="inferred from homology"/>
<dbReference type="CDD" id="cd02440">
    <property type="entry name" value="AdoMet_MTases"/>
    <property type="match status" value="1"/>
</dbReference>
<dbReference type="InterPro" id="IPR020598">
    <property type="entry name" value="rRNA_Ade_methylase_Trfase_N"/>
</dbReference>
<dbReference type="Proteomes" id="UP000001556">
    <property type="component" value="Chromosome"/>
</dbReference>
<feature type="binding site" evidence="7 8">
    <location>
        <position position="131"/>
    </location>
    <ligand>
        <name>S-adenosyl-L-methionine</name>
        <dbReference type="ChEBI" id="CHEBI:59789"/>
    </ligand>
</feature>
<keyword evidence="3 7" id="KW-0489">Methyltransferase</keyword>
<dbReference type="PANTHER" id="PTHR11727:SF7">
    <property type="entry name" value="DIMETHYLADENOSINE TRANSFERASE-RELATED"/>
    <property type="match status" value="1"/>
</dbReference>
<evidence type="ECO:0000256" key="8">
    <source>
        <dbReference type="PROSITE-ProRule" id="PRU01026"/>
    </source>
</evidence>
<dbReference type="GO" id="GO:0052908">
    <property type="term" value="F:16S rRNA (adenine(1518)-N(6)/adenine(1519)-N(6))-dimethyltransferase activity"/>
    <property type="evidence" value="ECO:0007669"/>
    <property type="project" value="UniProtKB-EC"/>
</dbReference>